<keyword evidence="8" id="KW-1185">Reference proteome</keyword>
<evidence type="ECO:0000256" key="5">
    <source>
        <dbReference type="ARBA" id="ARBA00023315"/>
    </source>
</evidence>
<comment type="pathway">
    <text evidence="1">Amino-acid biosynthesis; L-cysteine biosynthesis; L-cysteine from L-serine: step 1/2.</text>
</comment>
<reference evidence="8" key="1">
    <citation type="submission" date="2018-05" db="EMBL/GenBank/DDBJ databases">
        <title>Genome Sequencing of selected type strains of the family Eggerthellaceae.</title>
        <authorList>
            <person name="Danylec N."/>
            <person name="Stoll D.A."/>
            <person name="Doetsch A."/>
            <person name="Huch M."/>
        </authorList>
    </citation>
    <scope>NUCLEOTIDE SEQUENCE [LARGE SCALE GENOMIC DNA]</scope>
    <source>
        <strain evidence="8">DSM 17537</strain>
    </source>
</reference>
<dbReference type="PANTHER" id="PTHR42811">
    <property type="entry name" value="SERINE ACETYLTRANSFERASE"/>
    <property type="match status" value="1"/>
</dbReference>
<dbReference type="UniPathway" id="UPA00136">
    <property type="reaction ID" value="UER00199"/>
</dbReference>
<dbReference type="InterPro" id="IPR011004">
    <property type="entry name" value="Trimer_LpxA-like_sf"/>
</dbReference>
<evidence type="ECO:0000256" key="4">
    <source>
        <dbReference type="ARBA" id="ARBA00022679"/>
    </source>
</evidence>
<dbReference type="CDD" id="cd03354">
    <property type="entry name" value="LbH_SAT"/>
    <property type="match status" value="1"/>
</dbReference>
<dbReference type="GO" id="GO:0006535">
    <property type="term" value="P:cysteine biosynthetic process from serine"/>
    <property type="evidence" value="ECO:0007669"/>
    <property type="project" value="InterPro"/>
</dbReference>
<proteinExistence type="predicted"/>
<dbReference type="SUPFAM" id="SSF51161">
    <property type="entry name" value="Trimeric LpxA-like enzymes"/>
    <property type="match status" value="1"/>
</dbReference>
<evidence type="ECO:0000313" key="8">
    <source>
        <dbReference type="Proteomes" id="UP000267368"/>
    </source>
</evidence>
<evidence type="ECO:0000259" key="6">
    <source>
        <dbReference type="Pfam" id="PF06426"/>
    </source>
</evidence>
<dbReference type="Pfam" id="PF06426">
    <property type="entry name" value="SATase_N"/>
    <property type="match status" value="1"/>
</dbReference>
<dbReference type="Gene3D" id="1.10.3130.10">
    <property type="entry name" value="serine acetyltransferase, domain 1"/>
    <property type="match status" value="1"/>
</dbReference>
<sequence length="304" mass="33517">MFNENLDSIVDGFASNYASPEIFFTDPDRHFPNRDAIIGILADLRHLMFPRYFGDETPTGSDPRYFIGETLIRIEDSLRRELREALLFRDGDTMDAAAIDARVEEVCSTFLTKLPELHRVLLKDVQAAFDGDPAAQSKEEIIFSYPGFFAVFVYRIAHELYVQKVPLIPRIMTEYAHGRTGVDINSGATIGEYFFIDHATGVVIGETTTIGDHVKIYQGVTLGALSTRAGQQLSGVKRHPTIEDNVTIYSNASVLGGETVVGEGTVIAGGAFVTESIPANSRVSVKGVEINVRQPRKSPASWEL</sequence>
<evidence type="ECO:0000256" key="3">
    <source>
        <dbReference type="ARBA" id="ARBA00022605"/>
    </source>
</evidence>
<protein>
    <recommendedName>
        <fullName evidence="2">Serine acetyltransferase</fullName>
    </recommendedName>
</protein>
<dbReference type="EMBL" id="QICB01000002">
    <property type="protein sequence ID" value="RNL20694.1"/>
    <property type="molecule type" value="Genomic_DNA"/>
</dbReference>
<name>A0A3N0AG30_9ACTN</name>
<keyword evidence="3" id="KW-0028">Amino-acid biosynthesis</keyword>
<gene>
    <name evidence="7" type="ORF">DMP07_03685</name>
</gene>
<dbReference type="RefSeq" id="WP_123197795.1">
    <property type="nucleotide sequence ID" value="NZ_QICB01000002.1"/>
</dbReference>
<evidence type="ECO:0000256" key="2">
    <source>
        <dbReference type="ARBA" id="ARBA00018522"/>
    </source>
</evidence>
<dbReference type="InterPro" id="IPR042122">
    <property type="entry name" value="Ser_AcTrfase_N_sf"/>
</dbReference>
<evidence type="ECO:0000256" key="1">
    <source>
        <dbReference type="ARBA" id="ARBA00004876"/>
    </source>
</evidence>
<dbReference type="GO" id="GO:0009001">
    <property type="term" value="F:serine O-acetyltransferase activity"/>
    <property type="evidence" value="ECO:0007669"/>
    <property type="project" value="InterPro"/>
</dbReference>
<dbReference type="InterPro" id="IPR045304">
    <property type="entry name" value="LbH_SAT"/>
</dbReference>
<comment type="caution">
    <text evidence="7">The sequence shown here is derived from an EMBL/GenBank/DDBJ whole genome shotgun (WGS) entry which is preliminary data.</text>
</comment>
<accession>A0A3N0AG30</accession>
<dbReference type="OrthoDB" id="9801456at2"/>
<dbReference type="InterPro" id="IPR010493">
    <property type="entry name" value="Ser_AcTrfase_N"/>
</dbReference>
<keyword evidence="5" id="KW-0012">Acyltransferase</keyword>
<evidence type="ECO:0000313" key="7">
    <source>
        <dbReference type="EMBL" id="RNL20694.1"/>
    </source>
</evidence>
<organism evidence="7 8">
    <name type="scientific">Slackia faecicanis</name>
    <dbReference type="NCBI Taxonomy" id="255723"/>
    <lineage>
        <taxon>Bacteria</taxon>
        <taxon>Bacillati</taxon>
        <taxon>Actinomycetota</taxon>
        <taxon>Coriobacteriia</taxon>
        <taxon>Eggerthellales</taxon>
        <taxon>Eggerthellaceae</taxon>
        <taxon>Slackia</taxon>
    </lineage>
</organism>
<keyword evidence="4 7" id="KW-0808">Transferase</keyword>
<dbReference type="GO" id="GO:0005737">
    <property type="term" value="C:cytoplasm"/>
    <property type="evidence" value="ECO:0007669"/>
    <property type="project" value="InterPro"/>
</dbReference>
<dbReference type="Proteomes" id="UP000267368">
    <property type="component" value="Unassembled WGS sequence"/>
</dbReference>
<dbReference type="AlphaFoldDB" id="A0A3N0AG30"/>
<feature type="domain" description="Serine acetyltransferase N-terminal" evidence="6">
    <location>
        <begin position="81"/>
        <end position="151"/>
    </location>
</feature>
<dbReference type="Gene3D" id="2.160.10.10">
    <property type="entry name" value="Hexapeptide repeat proteins"/>
    <property type="match status" value="1"/>
</dbReference>